<evidence type="ECO:0000313" key="12">
    <source>
        <dbReference type="EMBL" id="GAU96254.1"/>
    </source>
</evidence>
<evidence type="ECO:0000256" key="8">
    <source>
        <dbReference type="RuleBase" id="RU361199"/>
    </source>
</evidence>
<dbReference type="SUPFAM" id="SSF88713">
    <property type="entry name" value="Glycoside hydrolase/deacetylase"/>
    <property type="match status" value="1"/>
</dbReference>
<dbReference type="GO" id="GO:0046872">
    <property type="term" value="F:metal ion binding"/>
    <property type="evidence" value="ECO:0007669"/>
    <property type="project" value="UniProtKB-KW"/>
</dbReference>
<comment type="similarity">
    <text evidence="1 8">Belongs to the glycosyl hydrolase 38 family.</text>
</comment>
<dbReference type="Gene3D" id="2.70.98.30">
    <property type="entry name" value="Golgi alpha-mannosidase II, domain 4"/>
    <property type="match status" value="1"/>
</dbReference>
<dbReference type="GO" id="GO:0006013">
    <property type="term" value="P:mannose metabolic process"/>
    <property type="evidence" value="ECO:0007669"/>
    <property type="project" value="InterPro"/>
</dbReference>
<feature type="domain" description="Glycoside hydrolase family 38 central" evidence="11">
    <location>
        <begin position="483"/>
        <end position="566"/>
    </location>
</feature>
<reference evidence="12 13" key="1">
    <citation type="journal article" date="2016" name="Nat. Commun.">
        <title>Extremotolerant tardigrade genome and improved radiotolerance of human cultured cells by tardigrade-unique protein.</title>
        <authorList>
            <person name="Hashimoto T."/>
            <person name="Horikawa D.D."/>
            <person name="Saito Y."/>
            <person name="Kuwahara H."/>
            <person name="Kozuka-Hata H."/>
            <person name="Shin-I T."/>
            <person name="Minakuchi Y."/>
            <person name="Ohishi K."/>
            <person name="Motoyama A."/>
            <person name="Aizu T."/>
            <person name="Enomoto A."/>
            <person name="Kondo K."/>
            <person name="Tanaka S."/>
            <person name="Hara Y."/>
            <person name="Koshikawa S."/>
            <person name="Sagara H."/>
            <person name="Miura T."/>
            <person name="Yokobori S."/>
            <person name="Miyagawa K."/>
            <person name="Suzuki Y."/>
            <person name="Kubo T."/>
            <person name="Oyama M."/>
            <person name="Kohara Y."/>
            <person name="Fujiyama A."/>
            <person name="Arakawa K."/>
            <person name="Katayama T."/>
            <person name="Toyoda A."/>
            <person name="Kunieda T."/>
        </authorList>
    </citation>
    <scope>NUCLEOTIDE SEQUENCE [LARGE SCALE GENOMIC DNA]</scope>
    <source>
        <strain evidence="12 13">YOKOZUNA-1</strain>
    </source>
</reference>
<dbReference type="PANTHER" id="PTHR11607">
    <property type="entry name" value="ALPHA-MANNOSIDASE"/>
    <property type="match status" value="1"/>
</dbReference>
<dbReference type="EC" id="3.2.1.-" evidence="8"/>
<dbReference type="InterPro" id="IPR011330">
    <property type="entry name" value="Glyco_hydro/deAcase_b/a-brl"/>
</dbReference>
<comment type="caution">
    <text evidence="12">The sequence shown here is derived from an EMBL/GenBank/DDBJ whole genome shotgun (WGS) entry which is preliminary data.</text>
</comment>
<dbReference type="AlphaFoldDB" id="A0A1D1V396"/>
<dbReference type="OrthoDB" id="10261055at2759"/>
<dbReference type="Pfam" id="PF07748">
    <property type="entry name" value="Glyco_hydro_38C"/>
    <property type="match status" value="1"/>
</dbReference>
<name>A0A1D1V396_RAMVA</name>
<organism evidence="12 13">
    <name type="scientific">Ramazzottius varieornatus</name>
    <name type="common">Water bear</name>
    <name type="synonym">Tardigrade</name>
    <dbReference type="NCBI Taxonomy" id="947166"/>
    <lineage>
        <taxon>Eukaryota</taxon>
        <taxon>Metazoa</taxon>
        <taxon>Ecdysozoa</taxon>
        <taxon>Tardigrada</taxon>
        <taxon>Eutardigrada</taxon>
        <taxon>Parachela</taxon>
        <taxon>Hypsibioidea</taxon>
        <taxon>Ramazzottiidae</taxon>
        <taxon>Ramazzottius</taxon>
    </lineage>
</organism>
<keyword evidence="10" id="KW-1133">Transmembrane helix</keyword>
<evidence type="ECO:0000256" key="4">
    <source>
        <dbReference type="ARBA" id="ARBA00022833"/>
    </source>
</evidence>
<keyword evidence="10" id="KW-0812">Transmembrane</keyword>
<dbReference type="Pfam" id="PF01074">
    <property type="entry name" value="Glyco_hydro_38N"/>
    <property type="match status" value="1"/>
</dbReference>
<dbReference type="InterPro" id="IPR028995">
    <property type="entry name" value="Glyco_hydro_57/38_cen_sf"/>
</dbReference>
<dbReference type="InterPro" id="IPR037094">
    <property type="entry name" value="Glyco_hydro_38_cen_sf"/>
</dbReference>
<proteinExistence type="inferred from homology"/>
<dbReference type="InterPro" id="IPR000602">
    <property type="entry name" value="Glyco_hydro_38_N"/>
</dbReference>
<comment type="function">
    <text evidence="6">Catalyzes the first committed step in the biosynthesis of complex N-glycans. It controls conversion of high mannose to complex N-glycans; the final hydrolytic step in the N-glycan maturation pathway.</text>
</comment>
<dbReference type="Proteomes" id="UP000186922">
    <property type="component" value="Unassembled WGS sequence"/>
</dbReference>
<dbReference type="InterPro" id="IPR011682">
    <property type="entry name" value="Glyco_hydro_38_C"/>
</dbReference>
<feature type="compositionally biased region" description="Basic and acidic residues" evidence="9">
    <location>
        <begin position="65"/>
        <end position="75"/>
    </location>
</feature>
<keyword evidence="5 8" id="KW-0326">Glycosidase</keyword>
<dbReference type="GO" id="GO:0000139">
    <property type="term" value="C:Golgi membrane"/>
    <property type="evidence" value="ECO:0007669"/>
    <property type="project" value="TreeGrafter"/>
</dbReference>
<dbReference type="GO" id="GO:0006491">
    <property type="term" value="P:N-glycan processing"/>
    <property type="evidence" value="ECO:0007669"/>
    <property type="project" value="TreeGrafter"/>
</dbReference>
<keyword evidence="2 8" id="KW-0479">Metal-binding</keyword>
<sequence>MYPTVRKKLIHMTRRAPRPVLVAAILLVVLCPFVILHLSWSINENAFPLSDESSGSKLRGPQTESAERRVRENDVQHGNSETNVAVAPPLLDAKESQCPAAPRNPVKATFDLANLTNTLTDLKSNGDDGVWDQDMEENYQKSRTEAHQAGSSASSEKLLVFVVPFSHADPGWLNTVEEYFAISTNFTLNNMLRRLTEWKDMTFIWAETSYFKMWWETLNAERRKAAKDLIASGRLEIVNGGYVMPDEATCHQYAILHQYVYGHQWLLENLGVVPQHGFSIDPFGHSSSMPYYLKQVDLKTIFIQRIHYNLRKHLTQNHAAEFMWQQPWDTTNAHSIFTHLAPNHLYTIHNICALSKGICEFFDFKDIMFEVDQAQMQQHASLLLQEMRKTASVFPHNVLLYILGDDFRWSEDTEWENQYSNFKQIMTYLNRNPTNNIDMKFGTLKDYYDAVIRRAGSLQAPQPASKLPTVEGDFFPYADKFEDYWTGYFTSRPFYKQMSRELERDLRTAELLLTFSKLSKLGQASDYIEDLVGLERAAASVGLFQHHDAITGTSKRAVALDYGNKLQHGLMMAHAVILKNIFRLAKHATKSSAKEANIILENYRPSPQSLPVKSPLFFTKGDKERVVYIFNPLARSRTHLVQLLTETPNLIISDANGRKYAYQIGPALNDANTVGAFLEFLLVSFYVDLQPLALKTISIRSLGPRTQKIKTSQRFTTYMASNNANDMGNSRRGLAVKTLPEEKKITFRNSYMKASFRADNGRLETVENLVEGSKHKLEMELKRYETAASGAYLFRPSGIGELLPYPVTVRVLEGSLFSEVQVIANSVVLIVRLYNTTTDLGKSLEITLISDLTNMYNAELFLRFSTDIANNRTFHTDSLGFQMMERTTSHVLPMGANYYPATTMGFLQDPKARLTLHLAQAHGIGSQQNGELEVMLDRFLMQDDGRGVQEALQDPQIARAQLKIQLETDGYCTHDCGLRNPSDVALRTNQDFNYPPYVTLEQVRSNFALFDYKPLESELPCDIHLVMMKPVTYSVSDSRIGMMFHRHVTDCATRRPKDSCLEKNKNFSLVEIFGDVFSKTYNVTGLNFVTTKRKESPTESVKIDAMTITALVVLPAELPKAR</sequence>
<feature type="transmembrane region" description="Helical" evidence="10">
    <location>
        <begin position="20"/>
        <end position="40"/>
    </location>
</feature>
<comment type="catalytic activity">
    <reaction evidence="7">
        <text>N(4)-{beta-D-GlcNAc-(1-&gt;2)-alpha-D-Man-(1-&gt;3)-[alpha-D-Man-(1-&gt;3)-[alpha-D-Man-(1-&gt;6)]-alpha-D-Man-(1-&gt;6)]-beta-D-Man-(1-&gt;4)-beta-D-GlcNAc-(1-&gt;4)-beta-D-GlcNAc}-L-asparaginyl-[protein] + 2 H2O = 2 alpha-D-mannopyranose + an N(4)-{beta-D-GlcNAc-(1-&gt;2)-alpha-D-Man-(1-&gt;3)-[alpha-D-Man-(1-&gt;6)]-beta-D-Man-(1-&gt;4)-beta-D-GlcNAc-(1-&gt;4)-beta-D-GlcNAc}-L-asparaginyl-[protein]</text>
        <dbReference type="Rhea" id="RHEA:56052"/>
        <dbReference type="Rhea" id="RHEA-COMP:14368"/>
        <dbReference type="Rhea" id="RHEA-COMP:14369"/>
        <dbReference type="ChEBI" id="CHEBI:15377"/>
        <dbReference type="ChEBI" id="CHEBI:28729"/>
        <dbReference type="ChEBI" id="CHEBI:60615"/>
        <dbReference type="ChEBI" id="CHEBI:60625"/>
        <dbReference type="EC" id="3.2.1.114"/>
    </reaction>
</comment>
<dbReference type="Gene3D" id="3.20.110.10">
    <property type="entry name" value="Glycoside hydrolase 38, N terminal domain"/>
    <property type="match status" value="1"/>
</dbReference>
<dbReference type="EMBL" id="BDGG01000003">
    <property type="protein sequence ID" value="GAU96254.1"/>
    <property type="molecule type" value="Genomic_DNA"/>
</dbReference>
<keyword evidence="10" id="KW-0472">Membrane</keyword>
<evidence type="ECO:0000259" key="11">
    <source>
        <dbReference type="SMART" id="SM00872"/>
    </source>
</evidence>
<dbReference type="InterPro" id="IPR013780">
    <property type="entry name" value="Glyco_hydro_b"/>
</dbReference>
<protein>
    <recommendedName>
        <fullName evidence="8">Alpha-mannosidase</fullName>
        <ecNumber evidence="8">3.2.1.-</ecNumber>
    </recommendedName>
</protein>
<dbReference type="SUPFAM" id="SSF88688">
    <property type="entry name" value="Families 57/38 glycoside transferase middle domain"/>
    <property type="match status" value="1"/>
</dbReference>
<dbReference type="InterPro" id="IPR027291">
    <property type="entry name" value="Glyco_hydro_38_N_sf"/>
</dbReference>
<dbReference type="InterPro" id="IPR050843">
    <property type="entry name" value="Glycosyl_Hydrlase_38"/>
</dbReference>
<gene>
    <name evidence="12" type="primary">RvY_07725-1</name>
    <name evidence="12" type="synonym">RvY_07725.1</name>
    <name evidence="12" type="ORF">RvY_07725</name>
</gene>
<dbReference type="InterPro" id="IPR015341">
    <property type="entry name" value="Glyco_hydro_38_cen"/>
</dbReference>
<comment type="cofactor">
    <cofactor evidence="8">
        <name>Zn(2+)</name>
        <dbReference type="ChEBI" id="CHEBI:29105"/>
    </cofactor>
    <text evidence="8">Binds 1 zinc ion per subunit.</text>
</comment>
<evidence type="ECO:0000256" key="5">
    <source>
        <dbReference type="ARBA" id="ARBA00023295"/>
    </source>
</evidence>
<dbReference type="InterPro" id="IPR011013">
    <property type="entry name" value="Gal_mutarotase_sf_dom"/>
</dbReference>
<evidence type="ECO:0000256" key="2">
    <source>
        <dbReference type="ARBA" id="ARBA00022723"/>
    </source>
</evidence>
<dbReference type="Gene3D" id="1.20.1270.50">
    <property type="entry name" value="Glycoside hydrolase family 38, central domain"/>
    <property type="match status" value="1"/>
</dbReference>
<evidence type="ECO:0000256" key="1">
    <source>
        <dbReference type="ARBA" id="ARBA00009792"/>
    </source>
</evidence>
<dbReference type="Gene3D" id="2.60.40.1180">
    <property type="entry name" value="Golgi alpha-mannosidase II"/>
    <property type="match status" value="1"/>
</dbReference>
<dbReference type="SUPFAM" id="SSF74650">
    <property type="entry name" value="Galactose mutarotase-like"/>
    <property type="match status" value="1"/>
</dbReference>
<evidence type="ECO:0000256" key="3">
    <source>
        <dbReference type="ARBA" id="ARBA00022801"/>
    </source>
</evidence>
<dbReference type="GO" id="GO:0004572">
    <property type="term" value="F:mannosyl-oligosaccharide 1,3-1,6-alpha-mannosidase activity"/>
    <property type="evidence" value="ECO:0007669"/>
    <property type="project" value="UniProtKB-EC"/>
</dbReference>
<dbReference type="SMART" id="SM00872">
    <property type="entry name" value="Alpha-mann_mid"/>
    <property type="match status" value="1"/>
</dbReference>
<keyword evidence="13" id="KW-1185">Reference proteome</keyword>
<dbReference type="FunFam" id="1.20.1270.50:FF:000001">
    <property type="entry name" value="Alpha-mannosidase"/>
    <property type="match status" value="1"/>
</dbReference>
<keyword evidence="3 8" id="KW-0378">Hydrolase</keyword>
<feature type="region of interest" description="Disordered" evidence="9">
    <location>
        <begin position="50"/>
        <end position="83"/>
    </location>
</feature>
<dbReference type="Pfam" id="PF09261">
    <property type="entry name" value="Alpha-mann_mid"/>
    <property type="match status" value="1"/>
</dbReference>
<evidence type="ECO:0000256" key="7">
    <source>
        <dbReference type="ARBA" id="ARBA00093232"/>
    </source>
</evidence>
<evidence type="ECO:0000313" key="13">
    <source>
        <dbReference type="Proteomes" id="UP000186922"/>
    </source>
</evidence>
<dbReference type="STRING" id="947166.A0A1D1V396"/>
<evidence type="ECO:0000256" key="10">
    <source>
        <dbReference type="SAM" id="Phobius"/>
    </source>
</evidence>
<evidence type="ECO:0000256" key="6">
    <source>
        <dbReference type="ARBA" id="ARBA00059516"/>
    </source>
</evidence>
<keyword evidence="4 8" id="KW-0862">Zinc</keyword>
<evidence type="ECO:0000256" key="9">
    <source>
        <dbReference type="SAM" id="MobiDB-lite"/>
    </source>
</evidence>
<dbReference type="GO" id="GO:0030246">
    <property type="term" value="F:carbohydrate binding"/>
    <property type="evidence" value="ECO:0007669"/>
    <property type="project" value="InterPro"/>
</dbReference>
<accession>A0A1D1V396</accession>
<dbReference type="PANTHER" id="PTHR11607:SF70">
    <property type="entry name" value="ALPHA-MANNOSIDASE"/>
    <property type="match status" value="1"/>
</dbReference>